<dbReference type="InterPro" id="IPR050553">
    <property type="entry name" value="Thioredoxin_ResA/DsbE_sf"/>
</dbReference>
<dbReference type="PROSITE" id="PS00194">
    <property type="entry name" value="THIOREDOXIN_1"/>
    <property type="match status" value="1"/>
</dbReference>
<evidence type="ECO:0000313" key="6">
    <source>
        <dbReference type="EMBL" id="TCZ73658.1"/>
    </source>
</evidence>
<dbReference type="OrthoDB" id="9815205at2"/>
<keyword evidence="4" id="KW-0676">Redox-active center</keyword>
<dbReference type="Proteomes" id="UP000295164">
    <property type="component" value="Unassembled WGS sequence"/>
</dbReference>
<dbReference type="PROSITE" id="PS51352">
    <property type="entry name" value="THIOREDOXIN_2"/>
    <property type="match status" value="1"/>
</dbReference>
<evidence type="ECO:0000256" key="1">
    <source>
        <dbReference type="ARBA" id="ARBA00004196"/>
    </source>
</evidence>
<evidence type="ECO:0000313" key="7">
    <source>
        <dbReference type="Proteomes" id="UP000295164"/>
    </source>
</evidence>
<dbReference type="RefSeq" id="WP_131851063.1">
    <property type="nucleotide sequence ID" value="NZ_SKFH01000005.1"/>
</dbReference>
<comment type="subcellular location">
    <subcellularLocation>
        <location evidence="1">Cell envelope</location>
    </subcellularLocation>
</comment>
<gene>
    <name evidence="6" type="ORF">E0486_05085</name>
</gene>
<feature type="domain" description="Thioredoxin" evidence="5">
    <location>
        <begin position="133"/>
        <end position="274"/>
    </location>
</feature>
<dbReference type="CDD" id="cd02966">
    <property type="entry name" value="TlpA_like_family"/>
    <property type="match status" value="1"/>
</dbReference>
<organism evidence="6 7">
    <name type="scientific">Flaviaesturariibacter aridisoli</name>
    <dbReference type="NCBI Taxonomy" id="2545761"/>
    <lineage>
        <taxon>Bacteria</taxon>
        <taxon>Pseudomonadati</taxon>
        <taxon>Bacteroidota</taxon>
        <taxon>Chitinophagia</taxon>
        <taxon>Chitinophagales</taxon>
        <taxon>Chitinophagaceae</taxon>
        <taxon>Flaviaestuariibacter</taxon>
    </lineage>
</organism>
<evidence type="ECO:0000256" key="3">
    <source>
        <dbReference type="ARBA" id="ARBA00023157"/>
    </source>
</evidence>
<dbReference type="SUPFAM" id="SSF52833">
    <property type="entry name" value="Thioredoxin-like"/>
    <property type="match status" value="1"/>
</dbReference>
<accession>A0A4R4E7E0</accession>
<dbReference type="AlphaFoldDB" id="A0A4R4E7E0"/>
<dbReference type="GO" id="GO:0017004">
    <property type="term" value="P:cytochrome complex assembly"/>
    <property type="evidence" value="ECO:0007669"/>
    <property type="project" value="UniProtKB-KW"/>
</dbReference>
<dbReference type="InterPro" id="IPR017937">
    <property type="entry name" value="Thioredoxin_CS"/>
</dbReference>
<protein>
    <submittedName>
        <fullName evidence="6">TlpA family protein disulfide reductase</fullName>
    </submittedName>
</protein>
<dbReference type="EMBL" id="SKFH01000005">
    <property type="protein sequence ID" value="TCZ73658.1"/>
    <property type="molecule type" value="Genomic_DNA"/>
</dbReference>
<dbReference type="GO" id="GO:0016491">
    <property type="term" value="F:oxidoreductase activity"/>
    <property type="evidence" value="ECO:0007669"/>
    <property type="project" value="InterPro"/>
</dbReference>
<evidence type="ECO:0000256" key="4">
    <source>
        <dbReference type="ARBA" id="ARBA00023284"/>
    </source>
</evidence>
<evidence type="ECO:0000256" key="2">
    <source>
        <dbReference type="ARBA" id="ARBA00022748"/>
    </source>
</evidence>
<proteinExistence type="predicted"/>
<sequence length="274" mass="31023">MCTRDSVANTTVTGSEAHADYELLRLRMKAFDPRYRALFDSMASARLSGDAAVTRKVLRARYLLDTLVAESVYASFLAEKPASPLAGWALQRYTALSYLQPARALRLLETLPRSMRHNRSMDMLRQALKEEVEGLRTPLRDFSNDDPWGNRVTLSSFQGKWVLVDFWASWCVPCRMENPNLRDALRLFGDKGFTILGVSLDYPNGRDQWIRAIQDDGLEWPQVSELAGFQGYLPRHLNIRYIPANYLLSPAGFPVLRNLRGQQLLVALAGVLGE</sequence>
<dbReference type="InterPro" id="IPR000866">
    <property type="entry name" value="AhpC/TSA"/>
</dbReference>
<dbReference type="GO" id="GO:0016209">
    <property type="term" value="F:antioxidant activity"/>
    <property type="evidence" value="ECO:0007669"/>
    <property type="project" value="InterPro"/>
</dbReference>
<keyword evidence="2" id="KW-0201">Cytochrome c-type biogenesis</keyword>
<dbReference type="PANTHER" id="PTHR42852:SF6">
    <property type="entry name" value="THIOL:DISULFIDE INTERCHANGE PROTEIN DSBE"/>
    <property type="match status" value="1"/>
</dbReference>
<reference evidence="6 7" key="1">
    <citation type="submission" date="2019-03" db="EMBL/GenBank/DDBJ databases">
        <authorList>
            <person name="Kim M.K.M."/>
        </authorList>
    </citation>
    <scope>NUCLEOTIDE SEQUENCE [LARGE SCALE GENOMIC DNA]</scope>
    <source>
        <strain evidence="6 7">17J68-15</strain>
    </source>
</reference>
<dbReference type="Pfam" id="PF00578">
    <property type="entry name" value="AhpC-TSA"/>
    <property type="match status" value="1"/>
</dbReference>
<dbReference type="GO" id="GO:0030313">
    <property type="term" value="C:cell envelope"/>
    <property type="evidence" value="ECO:0007669"/>
    <property type="project" value="UniProtKB-SubCell"/>
</dbReference>
<dbReference type="Gene3D" id="3.40.30.10">
    <property type="entry name" value="Glutaredoxin"/>
    <property type="match status" value="1"/>
</dbReference>
<keyword evidence="7" id="KW-1185">Reference proteome</keyword>
<keyword evidence="3" id="KW-1015">Disulfide bond</keyword>
<dbReference type="InterPro" id="IPR013766">
    <property type="entry name" value="Thioredoxin_domain"/>
</dbReference>
<name>A0A4R4E7E0_9BACT</name>
<evidence type="ECO:0000259" key="5">
    <source>
        <dbReference type="PROSITE" id="PS51352"/>
    </source>
</evidence>
<dbReference type="InterPro" id="IPR036249">
    <property type="entry name" value="Thioredoxin-like_sf"/>
</dbReference>
<dbReference type="PANTHER" id="PTHR42852">
    <property type="entry name" value="THIOL:DISULFIDE INTERCHANGE PROTEIN DSBE"/>
    <property type="match status" value="1"/>
</dbReference>
<comment type="caution">
    <text evidence="6">The sequence shown here is derived from an EMBL/GenBank/DDBJ whole genome shotgun (WGS) entry which is preliminary data.</text>
</comment>